<name>A0A0V1IFU9_TRIPS</name>
<dbReference type="AlphaFoldDB" id="A0A0V1IFU9"/>
<keyword evidence="2" id="KW-1185">Reference proteome</keyword>
<dbReference type="Proteomes" id="UP000054805">
    <property type="component" value="Unassembled WGS sequence"/>
</dbReference>
<reference evidence="1 2" key="1">
    <citation type="submission" date="2015-01" db="EMBL/GenBank/DDBJ databases">
        <title>Evolution of Trichinella species and genotypes.</title>
        <authorList>
            <person name="Korhonen P.K."/>
            <person name="Edoardo P."/>
            <person name="Giuseppe L.R."/>
            <person name="Gasser R.B."/>
        </authorList>
    </citation>
    <scope>NUCLEOTIDE SEQUENCE [LARGE SCALE GENOMIC DNA]</scope>
    <source>
        <strain evidence="1">ISS588</strain>
    </source>
</reference>
<proteinExistence type="predicted"/>
<accession>A0A0V1IFU9</accession>
<evidence type="ECO:0000313" key="2">
    <source>
        <dbReference type="Proteomes" id="UP000054805"/>
    </source>
</evidence>
<evidence type="ECO:0000313" key="1">
    <source>
        <dbReference type="EMBL" id="KRZ21622.1"/>
    </source>
</evidence>
<dbReference type="EMBL" id="JYDS01000199">
    <property type="protein sequence ID" value="KRZ21622.1"/>
    <property type="molecule type" value="Genomic_DNA"/>
</dbReference>
<organism evidence="1 2">
    <name type="scientific">Trichinella pseudospiralis</name>
    <name type="common">Parasitic roundworm</name>
    <dbReference type="NCBI Taxonomy" id="6337"/>
    <lineage>
        <taxon>Eukaryota</taxon>
        <taxon>Metazoa</taxon>
        <taxon>Ecdysozoa</taxon>
        <taxon>Nematoda</taxon>
        <taxon>Enoplea</taxon>
        <taxon>Dorylaimia</taxon>
        <taxon>Trichinellida</taxon>
        <taxon>Trichinellidae</taxon>
        <taxon>Trichinella</taxon>
    </lineage>
</organism>
<gene>
    <name evidence="1" type="ORF">T4B_3105</name>
</gene>
<protein>
    <submittedName>
        <fullName evidence="1">Uncharacterized protein</fullName>
    </submittedName>
</protein>
<sequence length="108" mass="12419">MKSTLNGKYSSLSNLVKVYSFVKDVTDSTCALFCTSQKLLICKEEFMFMIVELLPSSVAIGISMEEKYRTEFCMPMQYHYCYIIAFEFFSRICILSSYNTESAGLIDM</sequence>
<comment type="caution">
    <text evidence="1">The sequence shown here is derived from an EMBL/GenBank/DDBJ whole genome shotgun (WGS) entry which is preliminary data.</text>
</comment>